<dbReference type="PANTHER" id="PTHR10704">
    <property type="entry name" value="CARBOHYDRATE SULFOTRANSFERASE"/>
    <property type="match status" value="1"/>
</dbReference>
<keyword evidence="2" id="KW-0808">Transferase</keyword>
<dbReference type="EMBL" id="LT934425">
    <property type="protein sequence ID" value="SOH05626.1"/>
    <property type="molecule type" value="Genomic_DNA"/>
</dbReference>
<dbReference type="GO" id="GO:0001517">
    <property type="term" value="F:N-acetylglucosamine 6-O-sulfotransferase activity"/>
    <property type="evidence" value="ECO:0007669"/>
    <property type="project" value="TreeGrafter"/>
</dbReference>
<dbReference type="EMBL" id="CT573074">
    <property type="protein sequence ID" value="CAJ70878.1"/>
    <property type="molecule type" value="Genomic_DNA"/>
</dbReference>
<dbReference type="PANTHER" id="PTHR10704:SF44">
    <property type="entry name" value="LD35051P-RELATED"/>
    <property type="match status" value="1"/>
</dbReference>
<dbReference type="GO" id="GO:0006790">
    <property type="term" value="P:sulfur compound metabolic process"/>
    <property type="evidence" value="ECO:0007669"/>
    <property type="project" value="TreeGrafter"/>
</dbReference>
<reference evidence="4" key="3">
    <citation type="submission" date="2017-10" db="EMBL/GenBank/DDBJ databases">
        <authorList>
            <person name="Banno H."/>
            <person name="Chua N.-H."/>
        </authorList>
    </citation>
    <scope>NUCLEOTIDE SEQUENCE [LARGE SCALE GENOMIC DNA]</scope>
    <source>
        <strain evidence="4">Kuenenia_mbr1_ru-nijmegen</strain>
    </source>
</reference>
<gene>
    <name evidence="3" type="ORF">KsCSTR_39700</name>
    <name evidence="4" type="ORF">KSMBR1_3149</name>
    <name evidence="2" type="ORF">kustb0133</name>
</gene>
<dbReference type="InterPro" id="IPR027417">
    <property type="entry name" value="P-loop_NTPase"/>
</dbReference>
<dbReference type="Proteomes" id="UP000221734">
    <property type="component" value="Chromosome Kuenenia_stuttgartiensis_MBR1"/>
</dbReference>
<reference evidence="5" key="4">
    <citation type="submission" date="2017-10" db="EMBL/GenBank/DDBJ databases">
        <authorList>
            <person name="Frank J."/>
        </authorList>
    </citation>
    <scope>NUCLEOTIDE SEQUENCE [LARGE SCALE GENOMIC DNA]</scope>
</reference>
<evidence type="ECO:0000313" key="3">
    <source>
        <dbReference type="EMBL" id="QII13349.1"/>
    </source>
</evidence>
<dbReference type="SUPFAM" id="SSF52540">
    <property type="entry name" value="P-loop containing nucleoside triphosphate hydrolases"/>
    <property type="match status" value="1"/>
</dbReference>
<reference evidence="2" key="2">
    <citation type="submission" date="2006-01" db="EMBL/GenBank/DDBJ databases">
        <authorList>
            <person name="Genoscope"/>
        </authorList>
    </citation>
    <scope>NUCLEOTIDE SEQUENCE</scope>
</reference>
<dbReference type="EMBL" id="CP049055">
    <property type="protein sequence ID" value="QII13349.1"/>
    <property type="molecule type" value="Genomic_DNA"/>
</dbReference>
<evidence type="ECO:0000313" key="2">
    <source>
        <dbReference type="EMBL" id="CAJ70878.1"/>
    </source>
</evidence>
<sequence length="318" mass="37953">MNVFIQGMRRSGTTIVYDILCQDKNLDLYYEPFAAGRIPKHGGGSGIQNVDLFEKIRKCREDFQKTYPLLKDIDLLNYGTPRDASLELERDLPQYCIDYIKYLISRSEDTVIKFTRMYTKIPVLKRIDPDSKLILIVRDPRAITTSYIFGREQKHREKYSTKKTFFKTIIERNPWGSYELYKLLIKTPEYAHMKNCNDYLKVLMIWKYTFQQTHEAGRKTFGKNFLLLRNEDLIAEPHETLKLLYDFMERTLPGNVLQWTTEHVKKKVTLFAPSSNYWRKGFTLLNMREALEQAGYHDCLKLMNTQRWYNNLTHFFRR</sequence>
<reference evidence="3 6" key="5">
    <citation type="submission" date="2020-02" db="EMBL/GenBank/DDBJ databases">
        <title>Newly sequenced genome of strain CSTR1 showed variability in Candidatus Kuenenia stuttgartiensis genomes.</title>
        <authorList>
            <person name="Ding C."/>
            <person name="Adrian L."/>
        </authorList>
    </citation>
    <scope>NUCLEOTIDE SEQUENCE [LARGE SCALE GENOMIC DNA]</scope>
    <source>
        <strain evidence="3 6">CSTR1</strain>
    </source>
</reference>
<dbReference type="Proteomes" id="UP000501926">
    <property type="component" value="Chromosome"/>
</dbReference>
<proteinExistence type="predicted"/>
<protein>
    <submittedName>
        <fullName evidence="3">Putative thyroid hormone sulfotransferase</fullName>
        <ecNumber evidence="2 3">2.8.2.-</ecNumber>
    </submittedName>
    <submittedName>
        <fullName evidence="2">Similar to thyroid hormone sulfotransferase</fullName>
    </submittedName>
</protein>
<dbReference type="EC" id="2.8.2.-" evidence="2 3"/>
<dbReference type="Pfam" id="PF00685">
    <property type="entry name" value="Sulfotransfer_1"/>
    <property type="match status" value="1"/>
</dbReference>
<dbReference type="KEGG" id="kst:KSMBR1_3149"/>
<dbReference type="InterPro" id="IPR051135">
    <property type="entry name" value="Gal/GlcNAc/GalNAc_ST"/>
</dbReference>
<dbReference type="GO" id="GO:0006044">
    <property type="term" value="P:N-acetylglucosamine metabolic process"/>
    <property type="evidence" value="ECO:0007669"/>
    <property type="project" value="TreeGrafter"/>
</dbReference>
<dbReference type="Gene3D" id="3.40.50.300">
    <property type="entry name" value="P-loop containing nucleotide triphosphate hydrolases"/>
    <property type="match status" value="1"/>
</dbReference>
<dbReference type="OrthoDB" id="9777890at2"/>
<organism evidence="2">
    <name type="scientific">Kuenenia stuttgartiensis</name>
    <dbReference type="NCBI Taxonomy" id="174633"/>
    <lineage>
        <taxon>Bacteria</taxon>
        <taxon>Pseudomonadati</taxon>
        <taxon>Planctomycetota</taxon>
        <taxon>Candidatus Brocadiia</taxon>
        <taxon>Candidatus Brocadiales</taxon>
        <taxon>Candidatus Brocadiaceae</taxon>
        <taxon>Candidatus Kuenenia</taxon>
    </lineage>
</organism>
<dbReference type="AlphaFoldDB" id="Q1PUG5"/>
<name>Q1PUG5_KUEST</name>
<evidence type="ECO:0000313" key="5">
    <source>
        <dbReference type="Proteomes" id="UP000221734"/>
    </source>
</evidence>
<dbReference type="InterPro" id="IPR000863">
    <property type="entry name" value="Sulfotransferase_dom"/>
</dbReference>
<keyword evidence="5" id="KW-1185">Reference proteome</keyword>
<accession>Q1PUG5</accession>
<evidence type="ECO:0000259" key="1">
    <source>
        <dbReference type="Pfam" id="PF00685"/>
    </source>
</evidence>
<evidence type="ECO:0000313" key="6">
    <source>
        <dbReference type="Proteomes" id="UP000501926"/>
    </source>
</evidence>
<feature type="domain" description="Sulfotransferase" evidence="1">
    <location>
        <begin position="3"/>
        <end position="277"/>
    </location>
</feature>
<reference evidence="2" key="1">
    <citation type="journal article" date="2006" name="Nature">
        <title>Deciphering the evolution and metabolism of an anammox bacterium from a community genome.</title>
        <authorList>
            <person name="Strous M."/>
            <person name="Pelletier E."/>
            <person name="Mangenot S."/>
            <person name="Rattei T."/>
            <person name="Lehner A."/>
            <person name="Taylor M.W."/>
            <person name="Horn M."/>
            <person name="Daims H."/>
            <person name="Bartol-Mavel D."/>
            <person name="Wincker P."/>
            <person name="Barbe V."/>
            <person name="Fonknechten N."/>
            <person name="Vallenet D."/>
            <person name="Segurens B."/>
            <person name="Schenowitz-Truong C."/>
            <person name="Medigue C."/>
            <person name="Collingro A."/>
            <person name="Snel B."/>
            <person name="Dutilh B.E."/>
            <person name="OpDenCamp H.J.M."/>
            <person name="vanDerDrift C."/>
            <person name="Cirpus I."/>
            <person name="vanDePas-Schoonen K.T."/>
            <person name="Harhangi H.R."/>
            <person name="vanNiftrik L."/>
            <person name="Schmid M."/>
            <person name="Keltjens J."/>
            <person name="vanDeVossenberg J."/>
            <person name="Kartal B."/>
            <person name="Meier H."/>
            <person name="Frishman D."/>
            <person name="Huynen M.A."/>
            <person name="Mewes H."/>
            <person name="Weissenbach J."/>
            <person name="Jetten M.S.M."/>
            <person name="Wagner M."/>
            <person name="LePaslier D."/>
        </authorList>
    </citation>
    <scope>NUCLEOTIDE SEQUENCE</scope>
</reference>
<dbReference type="RefSeq" id="WP_099326174.1">
    <property type="nucleotide sequence ID" value="NZ_CP049055.1"/>
</dbReference>
<evidence type="ECO:0000313" key="4">
    <source>
        <dbReference type="EMBL" id="SOH05626.1"/>
    </source>
</evidence>